<dbReference type="EMBL" id="FMSP01000020">
    <property type="protein sequence ID" value="SCV74123.1"/>
    <property type="molecule type" value="Genomic_DNA"/>
</dbReference>
<dbReference type="GO" id="GO:0031262">
    <property type="term" value="C:Ndc80 complex"/>
    <property type="evidence" value="ECO:0007669"/>
    <property type="project" value="InterPro"/>
</dbReference>
<feature type="coiled-coil region" evidence="11">
    <location>
        <begin position="141"/>
        <end position="170"/>
    </location>
</feature>
<dbReference type="Pfam" id="PF18595">
    <property type="entry name" value="Nuf2_DHR10-like"/>
    <property type="match status" value="1"/>
</dbReference>
<feature type="coiled-coil region" evidence="11">
    <location>
        <begin position="208"/>
        <end position="270"/>
    </location>
</feature>
<keyword evidence="8" id="KW-0539">Nucleus</keyword>
<dbReference type="GO" id="GO:0051301">
    <property type="term" value="P:cell division"/>
    <property type="evidence" value="ECO:0007669"/>
    <property type="project" value="UniProtKB-KW"/>
</dbReference>
<evidence type="ECO:0000256" key="1">
    <source>
        <dbReference type="ARBA" id="ARBA00004123"/>
    </source>
</evidence>
<dbReference type="PANTHER" id="PTHR48441">
    <property type="match status" value="1"/>
</dbReference>
<gene>
    <name evidence="14" type="ORF">BQ2448_6555</name>
</gene>
<evidence type="ECO:0000256" key="11">
    <source>
        <dbReference type="SAM" id="Coils"/>
    </source>
</evidence>
<evidence type="ECO:0000256" key="5">
    <source>
        <dbReference type="ARBA" id="ARBA00022618"/>
    </source>
</evidence>
<dbReference type="Pfam" id="PF03800">
    <property type="entry name" value="Nuf2"/>
    <property type="match status" value="1"/>
</dbReference>
<keyword evidence="10" id="KW-0137">Centromere</keyword>
<dbReference type="InterPro" id="IPR038275">
    <property type="entry name" value="Nuf2_N_sf"/>
</dbReference>
<dbReference type="STRING" id="269621.A0A238FQ42"/>
<dbReference type="PANTHER" id="PTHR48441:SF1">
    <property type="entry name" value="NT-3"/>
    <property type="match status" value="1"/>
</dbReference>
<evidence type="ECO:0000256" key="7">
    <source>
        <dbReference type="ARBA" id="ARBA00023054"/>
    </source>
</evidence>
<dbReference type="Proteomes" id="UP000198372">
    <property type="component" value="Unassembled WGS sequence"/>
</dbReference>
<keyword evidence="7 11" id="KW-0175">Coiled coil</keyword>
<keyword evidence="9" id="KW-0131">Cell cycle</keyword>
<comment type="subcellular location">
    <subcellularLocation>
        <location evidence="2">Chromosome</location>
        <location evidence="2">Centromere</location>
    </subcellularLocation>
    <subcellularLocation>
        <location evidence="1">Nucleus</location>
    </subcellularLocation>
</comment>
<comment type="similarity">
    <text evidence="3">Belongs to the NUF2 family.</text>
</comment>
<feature type="coiled-coil region" evidence="11">
    <location>
        <begin position="358"/>
        <end position="410"/>
    </location>
</feature>
<evidence type="ECO:0000313" key="14">
    <source>
        <dbReference type="EMBL" id="SCV74123.1"/>
    </source>
</evidence>
<keyword evidence="15" id="KW-1185">Reference proteome</keyword>
<dbReference type="OrthoDB" id="8194677at2759"/>
<dbReference type="Gene3D" id="1.10.418.60">
    <property type="entry name" value="Ncd80 complex, Nuf2 subunit"/>
    <property type="match status" value="1"/>
</dbReference>
<evidence type="ECO:0000256" key="6">
    <source>
        <dbReference type="ARBA" id="ARBA00022776"/>
    </source>
</evidence>
<sequence>MAPPLPGALYPILGAEDVIIGCQAIELHLSEADLRQPSSLLVEKIWDRWSDRLLGYTSETSNRVALDQLDKMDYPEIYESAMKSRMFFRMVQQLTDAAQIERFSLSDVANPQPARLNDALSGIINFWYFEEEQAEEILQPLIEEQKIMREQELELENKSNELRLKIEQERSVVVTTILVGGYYRFQRPEGVDSYTLCRAKRLENEPKVAQAKLEITRRQQDLQAQQREGHKLETQMKEKKAAVIGLANHLMELSKEQTRLHSKVNRLQSQIVRSPERLRQSVVSLREDLDRVVGELRATEAKAHQLSGKISSLQKYKVDLESCNTIARDLASDVVKMLDGQQRLCKLEEEWSKAEAAREGYEETSRNSERRLEFLRDNCSKFDEKTQYKREAGKTKKKRLEEEWSNLKQERVDFDMRTAEVNRRAVEIEATIKLIHNETHAVLDKSEALYREMVDSVGLYSLQVNKAIDAMHTACATKMVL</sequence>
<protein>
    <submittedName>
        <fullName evidence="14">BQ2448_6555 protein</fullName>
    </submittedName>
</protein>
<dbReference type="InterPro" id="IPR005549">
    <property type="entry name" value="Kinetochore_Nuf2_N"/>
</dbReference>
<accession>A0A238FQ42</accession>
<keyword evidence="4" id="KW-0158">Chromosome</keyword>
<evidence type="ECO:0000256" key="8">
    <source>
        <dbReference type="ARBA" id="ARBA00023242"/>
    </source>
</evidence>
<feature type="domain" description="Kinetochore protein Nuf2 N-terminal" evidence="12">
    <location>
        <begin position="10"/>
        <end position="140"/>
    </location>
</feature>
<dbReference type="GO" id="GO:0005634">
    <property type="term" value="C:nucleus"/>
    <property type="evidence" value="ECO:0007669"/>
    <property type="project" value="UniProtKB-SubCell"/>
</dbReference>
<evidence type="ECO:0000256" key="9">
    <source>
        <dbReference type="ARBA" id="ARBA00023306"/>
    </source>
</evidence>
<feature type="domain" description="Nuf2 DHR10-like" evidence="13">
    <location>
        <begin position="289"/>
        <end position="402"/>
    </location>
</feature>
<evidence type="ECO:0000256" key="4">
    <source>
        <dbReference type="ARBA" id="ARBA00022454"/>
    </source>
</evidence>
<dbReference type="AlphaFoldDB" id="A0A238FQ42"/>
<evidence type="ECO:0000313" key="15">
    <source>
        <dbReference type="Proteomes" id="UP000198372"/>
    </source>
</evidence>
<reference evidence="15" key="1">
    <citation type="submission" date="2016-09" db="EMBL/GenBank/DDBJ databases">
        <authorList>
            <person name="Jeantristanb JTB J.-T."/>
            <person name="Ricardo R."/>
        </authorList>
    </citation>
    <scope>NUCLEOTIDE SEQUENCE [LARGE SCALE GENOMIC DNA]</scope>
</reference>
<organism evidence="14 15">
    <name type="scientific">Microbotryum intermedium</name>
    <dbReference type="NCBI Taxonomy" id="269621"/>
    <lineage>
        <taxon>Eukaryota</taxon>
        <taxon>Fungi</taxon>
        <taxon>Dikarya</taxon>
        <taxon>Basidiomycota</taxon>
        <taxon>Pucciniomycotina</taxon>
        <taxon>Microbotryomycetes</taxon>
        <taxon>Microbotryales</taxon>
        <taxon>Microbotryaceae</taxon>
        <taxon>Microbotryum</taxon>
    </lineage>
</organism>
<keyword evidence="5" id="KW-0132">Cell division</keyword>
<evidence type="ECO:0000256" key="10">
    <source>
        <dbReference type="ARBA" id="ARBA00023328"/>
    </source>
</evidence>
<evidence type="ECO:0000259" key="12">
    <source>
        <dbReference type="Pfam" id="PF03800"/>
    </source>
</evidence>
<evidence type="ECO:0000256" key="2">
    <source>
        <dbReference type="ARBA" id="ARBA00004584"/>
    </source>
</evidence>
<proteinExistence type="inferred from homology"/>
<name>A0A238FQ42_9BASI</name>
<dbReference type="InterPro" id="IPR041112">
    <property type="entry name" value="Nuf2_DHR10-like"/>
</dbReference>
<evidence type="ECO:0000256" key="3">
    <source>
        <dbReference type="ARBA" id="ARBA00005498"/>
    </source>
</evidence>
<evidence type="ECO:0000259" key="13">
    <source>
        <dbReference type="Pfam" id="PF18595"/>
    </source>
</evidence>
<keyword evidence="6" id="KW-0498">Mitosis</keyword>